<dbReference type="AlphaFoldDB" id="A0A5N5KWU2"/>
<comment type="caution">
    <text evidence="4">The sequence shown here is derived from an EMBL/GenBank/DDBJ whole genome shotgun (WGS) entry which is preliminary data.</text>
</comment>
<feature type="transmembrane region" description="Helical" evidence="1">
    <location>
        <begin position="152"/>
        <end position="169"/>
    </location>
</feature>
<gene>
    <name evidence="4" type="ORF">DKX38_018029</name>
</gene>
<evidence type="ECO:0000313" key="5">
    <source>
        <dbReference type="Proteomes" id="UP000326939"/>
    </source>
</evidence>
<keyword evidence="1" id="KW-0812">Transmembrane</keyword>
<evidence type="ECO:0000313" key="4">
    <source>
        <dbReference type="EMBL" id="KAB5534943.1"/>
    </source>
</evidence>
<dbReference type="Proteomes" id="UP000326939">
    <property type="component" value="Chromosome 11"/>
</dbReference>
<reference evidence="5" key="1">
    <citation type="journal article" date="2019" name="Gigascience">
        <title>De novo genome assembly of the endangered Acer yangbiense, a plant species with extremely small populations endemic to Yunnan Province, China.</title>
        <authorList>
            <person name="Yang J."/>
            <person name="Wariss H.M."/>
            <person name="Tao L."/>
            <person name="Zhang R."/>
            <person name="Yun Q."/>
            <person name="Hollingsworth P."/>
            <person name="Dao Z."/>
            <person name="Luo G."/>
            <person name="Guo H."/>
            <person name="Ma Y."/>
            <person name="Sun W."/>
        </authorList>
    </citation>
    <scope>NUCLEOTIDE SEQUENCE [LARGE SCALE GENOMIC DNA]</scope>
    <source>
        <strain evidence="5">cv. br00</strain>
    </source>
</reference>
<proteinExistence type="predicted"/>
<sequence>MGRNHCCRIVIFFLLMGLFVAPSFASTFIPDGVFESHASTGRNLLQTKKDCPVNFEFLNYTIITSQCQGPQYPPSSCCGSFKEFACPYVAVINDLTNDCASTMFSYINLNGNYPPGLFANLCRDGKLGLECPASPPSELAYDKNGSQIMHDPPLLLILLAGFLLVLFQLF</sequence>
<evidence type="ECO:0000259" key="3">
    <source>
        <dbReference type="Pfam" id="PF26578"/>
    </source>
</evidence>
<accession>A0A5N5KWU2</accession>
<name>A0A5N5KWU2_9ROSI</name>
<keyword evidence="1" id="KW-1133">Transmembrane helix</keyword>
<keyword evidence="2" id="KW-0732">Signal</keyword>
<feature type="domain" description="GPI-anchored protein LLG1-like" evidence="3">
    <location>
        <begin position="53"/>
        <end position="129"/>
    </location>
</feature>
<evidence type="ECO:0000256" key="2">
    <source>
        <dbReference type="SAM" id="SignalP"/>
    </source>
</evidence>
<dbReference type="PANTHER" id="PTHR31533">
    <property type="entry name" value="GPI-ANCHORED PROTEIN LLG1-RELATED-RELATED"/>
    <property type="match status" value="1"/>
</dbReference>
<feature type="signal peptide" evidence="2">
    <location>
        <begin position="1"/>
        <end position="25"/>
    </location>
</feature>
<keyword evidence="5" id="KW-1185">Reference proteome</keyword>
<feature type="chain" id="PRO_5024272844" description="GPI-anchored protein LLG1-like domain-containing protein" evidence="2">
    <location>
        <begin position="26"/>
        <end position="170"/>
    </location>
</feature>
<dbReference type="Pfam" id="PF26578">
    <property type="entry name" value="LLG1"/>
    <property type="match status" value="1"/>
</dbReference>
<protein>
    <recommendedName>
        <fullName evidence="3">GPI-anchored protein LLG1-like domain-containing protein</fullName>
    </recommendedName>
</protein>
<evidence type="ECO:0000256" key="1">
    <source>
        <dbReference type="SAM" id="Phobius"/>
    </source>
</evidence>
<dbReference type="InterPro" id="IPR039307">
    <property type="entry name" value="LORELEI-like"/>
</dbReference>
<dbReference type="EMBL" id="VDCV01000011">
    <property type="protein sequence ID" value="KAB5534943.1"/>
    <property type="molecule type" value="Genomic_DNA"/>
</dbReference>
<keyword evidence="1" id="KW-0472">Membrane</keyword>
<dbReference type="PANTHER" id="PTHR31533:SF2">
    <property type="entry name" value="GPI-ANCHORED PROTEIN LLG1"/>
    <property type="match status" value="1"/>
</dbReference>
<dbReference type="InterPro" id="IPR058888">
    <property type="entry name" value="LLG1-like"/>
</dbReference>
<organism evidence="4 5">
    <name type="scientific">Salix brachista</name>
    <dbReference type="NCBI Taxonomy" id="2182728"/>
    <lineage>
        <taxon>Eukaryota</taxon>
        <taxon>Viridiplantae</taxon>
        <taxon>Streptophyta</taxon>
        <taxon>Embryophyta</taxon>
        <taxon>Tracheophyta</taxon>
        <taxon>Spermatophyta</taxon>
        <taxon>Magnoliopsida</taxon>
        <taxon>eudicotyledons</taxon>
        <taxon>Gunneridae</taxon>
        <taxon>Pentapetalae</taxon>
        <taxon>rosids</taxon>
        <taxon>fabids</taxon>
        <taxon>Malpighiales</taxon>
        <taxon>Salicaceae</taxon>
        <taxon>Saliceae</taxon>
        <taxon>Salix</taxon>
    </lineage>
</organism>